<keyword evidence="2" id="KW-0342">GTP-binding</keyword>
<dbReference type="AlphaFoldDB" id="A0A6J8EC63"/>
<dbReference type="GO" id="GO:0005525">
    <property type="term" value="F:GTP binding"/>
    <property type="evidence" value="ECO:0007669"/>
    <property type="project" value="UniProtKB-KW"/>
</dbReference>
<dbReference type="GO" id="GO:0004674">
    <property type="term" value="F:protein serine/threonine kinase activity"/>
    <property type="evidence" value="ECO:0007669"/>
    <property type="project" value="UniProtKB-EC"/>
</dbReference>
<gene>
    <name evidence="3" type="ORF">MCOR_50037</name>
</gene>
<dbReference type="InterPro" id="IPR027417">
    <property type="entry name" value="P-loop_NTPase"/>
</dbReference>
<proteinExistence type="predicted"/>
<organism evidence="3 4">
    <name type="scientific">Mytilus coruscus</name>
    <name type="common">Sea mussel</name>
    <dbReference type="NCBI Taxonomy" id="42192"/>
    <lineage>
        <taxon>Eukaryota</taxon>
        <taxon>Metazoa</taxon>
        <taxon>Spiralia</taxon>
        <taxon>Lophotrochozoa</taxon>
        <taxon>Mollusca</taxon>
        <taxon>Bivalvia</taxon>
        <taxon>Autobranchia</taxon>
        <taxon>Pteriomorphia</taxon>
        <taxon>Mytilida</taxon>
        <taxon>Mytiloidea</taxon>
        <taxon>Mytilidae</taxon>
        <taxon>Mytilinae</taxon>
        <taxon>Mytilus</taxon>
    </lineage>
</organism>
<reference evidence="3 4" key="1">
    <citation type="submission" date="2020-06" db="EMBL/GenBank/DDBJ databases">
        <authorList>
            <person name="Li R."/>
            <person name="Bekaert M."/>
        </authorList>
    </citation>
    <scope>NUCLEOTIDE SEQUENCE [LARGE SCALE GENOMIC DNA]</scope>
    <source>
        <strain evidence="4">wild</strain>
    </source>
</reference>
<protein>
    <submittedName>
        <fullName evidence="3">LRRK2</fullName>
        <ecNumber evidence="3">2.7.11.1</ecNumber>
    </submittedName>
</protein>
<dbReference type="Proteomes" id="UP000507470">
    <property type="component" value="Unassembled WGS sequence"/>
</dbReference>
<dbReference type="EC" id="2.7.11.1" evidence="3"/>
<evidence type="ECO:0000256" key="2">
    <source>
        <dbReference type="ARBA" id="ARBA00023134"/>
    </source>
</evidence>
<dbReference type="Gene3D" id="3.40.50.300">
    <property type="entry name" value="P-loop containing nucleotide triphosphate hydrolases"/>
    <property type="match status" value="1"/>
</dbReference>
<dbReference type="PANTHER" id="PTHR24073">
    <property type="entry name" value="DRAB5-RELATED"/>
    <property type="match status" value="1"/>
</dbReference>
<dbReference type="Pfam" id="PF08477">
    <property type="entry name" value="Roc"/>
    <property type="match status" value="1"/>
</dbReference>
<dbReference type="OrthoDB" id="10252328at2759"/>
<sequence>MPETIKLMSAHDREEFLKAAKSGITKRHTIRVLIVGEKSVGKTCLLRRLMNENINDVKSTDGINIETRKCQIDIETGEWHFLSAGREPQVSSDHIKQFADCGFWDFAGQRDFYATHQTFLSGNAVYLLVVDTSKDFTTNTYKNMIEREFDSIGGLNIKL</sequence>
<name>A0A6J8EC63_MYTCO</name>
<keyword evidence="4" id="KW-1185">Reference proteome</keyword>
<keyword evidence="1" id="KW-0547">Nucleotide-binding</keyword>
<evidence type="ECO:0000313" key="4">
    <source>
        <dbReference type="Proteomes" id="UP000507470"/>
    </source>
</evidence>
<keyword evidence="3" id="KW-0808">Transferase</keyword>
<dbReference type="EMBL" id="CACVKT020008759">
    <property type="protein sequence ID" value="CAC5417543.1"/>
    <property type="molecule type" value="Genomic_DNA"/>
</dbReference>
<dbReference type="SUPFAM" id="SSF52540">
    <property type="entry name" value="P-loop containing nucleoside triphosphate hydrolases"/>
    <property type="match status" value="1"/>
</dbReference>
<accession>A0A6J8EC63</accession>
<evidence type="ECO:0000256" key="1">
    <source>
        <dbReference type="ARBA" id="ARBA00022741"/>
    </source>
</evidence>
<evidence type="ECO:0000313" key="3">
    <source>
        <dbReference type="EMBL" id="CAC5417543.1"/>
    </source>
</evidence>
<dbReference type="PRINTS" id="PR00449">
    <property type="entry name" value="RASTRNSFRMNG"/>
</dbReference>